<dbReference type="EMBL" id="RPFW01000007">
    <property type="protein sequence ID" value="TVZ01150.1"/>
    <property type="molecule type" value="Genomic_DNA"/>
</dbReference>
<gene>
    <name evidence="2" type="ORF">EAS64_33195</name>
</gene>
<dbReference type="RefSeq" id="WP_145859487.1">
    <property type="nucleotide sequence ID" value="NZ_RPFW01000007.1"/>
</dbReference>
<feature type="transmembrane region" description="Helical" evidence="1">
    <location>
        <begin position="347"/>
        <end position="372"/>
    </location>
</feature>
<proteinExistence type="predicted"/>
<name>A0A6P2BQA8_9ACTN</name>
<evidence type="ECO:0000313" key="2">
    <source>
        <dbReference type="EMBL" id="TVZ01150.1"/>
    </source>
</evidence>
<dbReference type="Proteomes" id="UP000460272">
    <property type="component" value="Unassembled WGS sequence"/>
</dbReference>
<sequence length="472" mass="49808">MTAGATEVAAGRPAFAVPPADAPSPVEVPRLADGVELLGEYQGSGYRQPPSLVRRPDGQVIQMSPLLYLVTSRIDGVRDAETIATLVSADHGRALTADQVCYLIGEKLLPLGIVADQGAPVTPPTASPLLTLRARGTLLPARAAGLAGELLRSLFWWPVVTAVVLAIGAVDYWLFAVHGLGGGIRQVLCNPADLVIVLGLSLASAVFHECGHAAGCHFGGARPGRIGVGIYLVWPAFFTDVTDSYRLSRAGRLRTDLGGLYFNAVFMLALAGIYTATADQVLLLVIAVTHLEMLEQLLPFVRFDGYYILSDLTGVPDLFARVAPILKSAFPAGRRDPRVSGLRRGARIAVTGWVLCIIPLLTFALGYLLLYYPKVNRALWRSASQQAHLTTTAAAGHRYAMAALGAFDVALVALSLAGSLYIVTGLARRVTAAALGWSAGGHGRRLLAATGGIAALTALAAFWTVQGQFAGW</sequence>
<feature type="transmembrane region" description="Helical" evidence="1">
    <location>
        <begin position="446"/>
        <end position="465"/>
    </location>
</feature>
<feature type="transmembrane region" description="Helical" evidence="1">
    <location>
        <begin position="154"/>
        <end position="175"/>
    </location>
</feature>
<accession>A0A6P2BQA8</accession>
<feature type="transmembrane region" description="Helical" evidence="1">
    <location>
        <begin position="399"/>
        <end position="426"/>
    </location>
</feature>
<evidence type="ECO:0000313" key="3">
    <source>
        <dbReference type="Proteomes" id="UP000460272"/>
    </source>
</evidence>
<keyword evidence="1" id="KW-1133">Transmembrane helix</keyword>
<evidence type="ECO:0000256" key="1">
    <source>
        <dbReference type="SAM" id="Phobius"/>
    </source>
</evidence>
<dbReference type="AlphaFoldDB" id="A0A6P2BQA8"/>
<reference evidence="2 3" key="1">
    <citation type="submission" date="2018-11" db="EMBL/GenBank/DDBJ databases">
        <title>Trebonia kvetii gen.nov., sp.nov., a novel acidophilic actinobacterium, and proposal of the new actinobacterial family Treboniaceae fam. nov.</title>
        <authorList>
            <person name="Rapoport D."/>
            <person name="Sagova-Mareckova M."/>
            <person name="Sedlacek I."/>
            <person name="Provaznik J."/>
            <person name="Kralova S."/>
            <person name="Pavlinic D."/>
            <person name="Benes V."/>
            <person name="Kopecky J."/>
        </authorList>
    </citation>
    <scope>NUCLEOTIDE SEQUENCE [LARGE SCALE GENOMIC DNA]</scope>
    <source>
        <strain evidence="2 3">15Tr583</strain>
    </source>
</reference>
<keyword evidence="1" id="KW-0472">Membrane</keyword>
<protein>
    <recommendedName>
        <fullName evidence="4">Peptide zinc metalloprotease protein</fullName>
    </recommendedName>
</protein>
<keyword evidence="1" id="KW-0812">Transmembrane</keyword>
<evidence type="ECO:0008006" key="4">
    <source>
        <dbReference type="Google" id="ProtNLM"/>
    </source>
</evidence>
<comment type="caution">
    <text evidence="2">The sequence shown here is derived from an EMBL/GenBank/DDBJ whole genome shotgun (WGS) entry which is preliminary data.</text>
</comment>
<keyword evidence="3" id="KW-1185">Reference proteome</keyword>
<organism evidence="2 3">
    <name type="scientific">Trebonia kvetii</name>
    <dbReference type="NCBI Taxonomy" id="2480626"/>
    <lineage>
        <taxon>Bacteria</taxon>
        <taxon>Bacillati</taxon>
        <taxon>Actinomycetota</taxon>
        <taxon>Actinomycetes</taxon>
        <taxon>Streptosporangiales</taxon>
        <taxon>Treboniaceae</taxon>
        <taxon>Trebonia</taxon>
    </lineage>
</organism>
<dbReference type="OrthoDB" id="4640801at2"/>
<feature type="transmembrane region" description="Helical" evidence="1">
    <location>
        <begin position="260"/>
        <end position="286"/>
    </location>
</feature>